<proteinExistence type="evidence at transcript level"/>
<name>Q9H362_HUMAN</name>
<accession>Q9H362</accession>
<evidence type="ECO:0000313" key="1">
    <source>
        <dbReference type="EMBL" id="AAG35542.1"/>
    </source>
</evidence>
<protein>
    <submittedName>
        <fullName evidence="1">PRO2866</fullName>
    </submittedName>
</protein>
<sequence length="46" mass="5594">MNQVKKIEILFLMSSNNNIRTLDHNLTIVKFFNIFRSHVDKFSEYF</sequence>
<dbReference type="AlphaFoldDB" id="Q9H362"/>
<reference evidence="1" key="1">
    <citation type="submission" date="1999-02" db="EMBL/GenBank/DDBJ databases">
        <title>Functional prediction of the coding sequences of 75 new genes deduced by analysis of cDNA clones from human fetal liver.</title>
        <authorList>
            <person name="Zhang C."/>
            <person name="Yu Y."/>
            <person name="Zhang S."/>
            <person name="Wei H."/>
            <person name="Bi J."/>
            <person name="Zhou G."/>
            <person name="Dong C."/>
            <person name="Zai Y."/>
            <person name="Xu W."/>
            <person name="Gao F."/>
            <person name="Liu M."/>
            <person name="He F."/>
        </authorList>
    </citation>
    <scope>NUCLEOTIDE SEQUENCE</scope>
    <source>
        <tissue evidence="1">Liver</tissue>
    </source>
</reference>
<organism evidence="1">
    <name type="scientific">Homo sapiens</name>
    <name type="common">Human</name>
    <dbReference type="NCBI Taxonomy" id="9606"/>
    <lineage>
        <taxon>Eukaryota</taxon>
        <taxon>Metazoa</taxon>
        <taxon>Chordata</taxon>
        <taxon>Craniata</taxon>
        <taxon>Vertebrata</taxon>
        <taxon>Euteleostomi</taxon>
        <taxon>Mammalia</taxon>
        <taxon>Eutheria</taxon>
        <taxon>Euarchontoglires</taxon>
        <taxon>Primates</taxon>
        <taxon>Haplorrhini</taxon>
        <taxon>Catarrhini</taxon>
        <taxon>Hominidae</taxon>
        <taxon>Homo</taxon>
    </lineage>
</organism>
<dbReference type="EMBL" id="AF130117">
    <property type="protein sequence ID" value="AAG35542.1"/>
    <property type="molecule type" value="mRNA"/>
</dbReference>